<dbReference type="AlphaFoldDB" id="A0A0M4LF99"/>
<protein>
    <submittedName>
        <fullName evidence="1">Uncharacterized protein</fullName>
    </submittedName>
</protein>
<sequence>MGAVILSSSDTLTCASATFLLTSLYAFLPLCAAKKLSLVVPFPSYLKEASEK</sequence>
<gene>
    <name evidence="1" type="ORF">PU02_0043</name>
</gene>
<evidence type="ECO:0000313" key="2">
    <source>
        <dbReference type="Proteomes" id="UP000057213"/>
    </source>
</evidence>
<proteinExistence type="predicted"/>
<dbReference type="EMBL" id="CP010401">
    <property type="protein sequence ID" value="ALE02857.1"/>
    <property type="molecule type" value="Genomic_DNA"/>
</dbReference>
<reference evidence="1 2" key="1">
    <citation type="journal article" date="2015" name="Genome Announc.">
        <title>Complete Genome Sequence of Bartonella ancashensis Strain 20.00, Isolated from the Blood of a Patient with Verruga Peruana.</title>
        <authorList>
            <person name="Hang J."/>
            <person name="Mullins K.E."/>
            <person name="Clifford R.J."/>
            <person name="Onmus-Leone F."/>
            <person name="Yang Y."/>
            <person name="Jiang J."/>
            <person name="Leguia M."/>
            <person name="Kasper M.R."/>
            <person name="Maguina C."/>
            <person name="Lesho E.P."/>
            <person name="Jarman R.G."/>
            <person name="Richards A.L."/>
            <person name="Blazes D."/>
        </authorList>
    </citation>
    <scope>NUCLEOTIDE SEQUENCE [LARGE SCALE GENOMIC DNA]</scope>
    <source>
        <strain evidence="1 2">20.00</strain>
    </source>
</reference>
<evidence type="ECO:0000313" key="1">
    <source>
        <dbReference type="EMBL" id="ALE02857.1"/>
    </source>
</evidence>
<name>A0A0M4LF99_9HYPH</name>
<dbReference type="PATRIC" id="fig|1318743.3.peg.44"/>
<dbReference type="KEGG" id="banc:PU02_0043"/>
<accession>A0A0M4LF99</accession>
<dbReference type="Proteomes" id="UP000057213">
    <property type="component" value="Chromosome"/>
</dbReference>
<dbReference type="STRING" id="1318743.PU02_0043"/>
<organism evidence="1 2">
    <name type="scientific">Bartonella ancashensis</name>
    <dbReference type="NCBI Taxonomy" id="1318743"/>
    <lineage>
        <taxon>Bacteria</taxon>
        <taxon>Pseudomonadati</taxon>
        <taxon>Pseudomonadota</taxon>
        <taxon>Alphaproteobacteria</taxon>
        <taxon>Hyphomicrobiales</taxon>
        <taxon>Bartonellaceae</taxon>
        <taxon>Bartonella</taxon>
    </lineage>
</organism>
<keyword evidence="2" id="KW-1185">Reference proteome</keyword>